<dbReference type="PRINTS" id="PR00035">
    <property type="entry name" value="HTHGNTR"/>
</dbReference>
<gene>
    <name evidence="5" type="ORF">LKD37_07385</name>
</gene>
<keyword evidence="6" id="KW-1185">Reference proteome</keyword>
<dbReference type="InterPro" id="IPR000524">
    <property type="entry name" value="Tscrpt_reg_HTH_GntR"/>
</dbReference>
<dbReference type="Gene3D" id="1.10.10.10">
    <property type="entry name" value="Winged helix-like DNA-binding domain superfamily/Winged helix DNA-binding domain"/>
    <property type="match status" value="1"/>
</dbReference>
<dbReference type="PROSITE" id="PS50949">
    <property type="entry name" value="HTH_GNTR"/>
    <property type="match status" value="1"/>
</dbReference>
<dbReference type="CDD" id="cd07377">
    <property type="entry name" value="WHTH_GntR"/>
    <property type="match status" value="1"/>
</dbReference>
<dbReference type="GO" id="GO:0003700">
    <property type="term" value="F:DNA-binding transcription factor activity"/>
    <property type="evidence" value="ECO:0007669"/>
    <property type="project" value="InterPro"/>
</dbReference>
<name>A0AAE3DF88_9FIRM</name>
<dbReference type="Gene3D" id="1.20.120.530">
    <property type="entry name" value="GntR ligand-binding domain-like"/>
    <property type="match status" value="1"/>
</dbReference>
<dbReference type="Proteomes" id="UP001199319">
    <property type="component" value="Unassembled WGS sequence"/>
</dbReference>
<evidence type="ECO:0000256" key="3">
    <source>
        <dbReference type="ARBA" id="ARBA00023163"/>
    </source>
</evidence>
<dbReference type="InterPro" id="IPR008920">
    <property type="entry name" value="TF_FadR/GntR_C"/>
</dbReference>
<keyword evidence="1" id="KW-0805">Transcription regulation</keyword>
<protein>
    <submittedName>
        <fullName evidence="5">GntR family transcriptional regulator</fullName>
    </submittedName>
</protein>
<dbReference type="SUPFAM" id="SSF46785">
    <property type="entry name" value="Winged helix' DNA-binding domain"/>
    <property type="match status" value="1"/>
</dbReference>
<dbReference type="PANTHER" id="PTHR43537">
    <property type="entry name" value="TRANSCRIPTIONAL REGULATOR, GNTR FAMILY"/>
    <property type="match status" value="1"/>
</dbReference>
<evidence type="ECO:0000313" key="6">
    <source>
        <dbReference type="Proteomes" id="UP001199319"/>
    </source>
</evidence>
<evidence type="ECO:0000259" key="4">
    <source>
        <dbReference type="PROSITE" id="PS50949"/>
    </source>
</evidence>
<sequence>MDFRPIVAPSIRELFIQQVEGAILSGQLKPGDRLPTERELADTMHISKTVVHEGLRELHRLGFLDIASRRGVTVADYAQTGSLETLMAIMDYHGGLPDEKTARSILRLRYYLEAPALRDLAASHTAADLDTLRALQRQAEEAPDTAALAQALFRYHRGVTFLSGNTITPLLFNAFMQVNLEFWSGYIRSVGREESLRTLARFTDLIAAGQGDRAAQLLDDGLRRFVTTL</sequence>
<dbReference type="InterPro" id="IPR036390">
    <property type="entry name" value="WH_DNA-bd_sf"/>
</dbReference>
<dbReference type="SMART" id="SM00345">
    <property type="entry name" value="HTH_GNTR"/>
    <property type="match status" value="1"/>
</dbReference>
<comment type="caution">
    <text evidence="5">The sequence shown here is derived from an EMBL/GenBank/DDBJ whole genome shotgun (WGS) entry which is preliminary data.</text>
</comment>
<proteinExistence type="predicted"/>
<dbReference type="AlphaFoldDB" id="A0AAE3DF88"/>
<dbReference type="SUPFAM" id="SSF48008">
    <property type="entry name" value="GntR ligand-binding domain-like"/>
    <property type="match status" value="1"/>
</dbReference>
<feature type="domain" description="HTH gntR-type" evidence="4">
    <location>
        <begin position="9"/>
        <end position="77"/>
    </location>
</feature>
<keyword evidence="2" id="KW-0238">DNA-binding</keyword>
<dbReference type="Pfam" id="PF07729">
    <property type="entry name" value="FCD"/>
    <property type="match status" value="1"/>
</dbReference>
<evidence type="ECO:0000256" key="2">
    <source>
        <dbReference type="ARBA" id="ARBA00023125"/>
    </source>
</evidence>
<evidence type="ECO:0000256" key="1">
    <source>
        <dbReference type="ARBA" id="ARBA00023015"/>
    </source>
</evidence>
<keyword evidence="3" id="KW-0804">Transcription</keyword>
<dbReference type="SMART" id="SM00895">
    <property type="entry name" value="FCD"/>
    <property type="match status" value="1"/>
</dbReference>
<accession>A0AAE3DF88</accession>
<dbReference type="InterPro" id="IPR011711">
    <property type="entry name" value="GntR_C"/>
</dbReference>
<dbReference type="InterPro" id="IPR036388">
    <property type="entry name" value="WH-like_DNA-bd_sf"/>
</dbReference>
<reference evidence="5" key="1">
    <citation type="submission" date="2021-10" db="EMBL/GenBank/DDBJ databases">
        <title>Anaerobic single-cell dispensing facilitates the cultivation of human gut bacteria.</title>
        <authorList>
            <person name="Afrizal A."/>
        </authorList>
    </citation>
    <scope>NUCLEOTIDE SEQUENCE</scope>
    <source>
        <strain evidence="5">CLA-AA-H272</strain>
    </source>
</reference>
<dbReference type="PANTHER" id="PTHR43537:SF52">
    <property type="entry name" value="FATTY ACID METABOLISM REGULATOR PROTEIN"/>
    <property type="match status" value="1"/>
</dbReference>
<organism evidence="5 6">
    <name type="scientific">Brotocaccenecus cirricatena</name>
    <dbReference type="NCBI Taxonomy" id="3064195"/>
    <lineage>
        <taxon>Bacteria</taxon>
        <taxon>Bacillati</taxon>
        <taxon>Bacillota</taxon>
        <taxon>Clostridia</taxon>
        <taxon>Eubacteriales</taxon>
        <taxon>Oscillospiraceae</taxon>
        <taxon>Brotocaccenecus</taxon>
    </lineage>
</organism>
<dbReference type="RefSeq" id="WP_302928616.1">
    <property type="nucleotide sequence ID" value="NZ_JAJEPW010000017.1"/>
</dbReference>
<evidence type="ECO:0000313" key="5">
    <source>
        <dbReference type="EMBL" id="MCC2129336.1"/>
    </source>
</evidence>
<dbReference type="EMBL" id="JAJEPW010000017">
    <property type="protein sequence ID" value="MCC2129336.1"/>
    <property type="molecule type" value="Genomic_DNA"/>
</dbReference>
<dbReference type="GO" id="GO:0003677">
    <property type="term" value="F:DNA binding"/>
    <property type="evidence" value="ECO:0007669"/>
    <property type="project" value="UniProtKB-KW"/>
</dbReference>
<dbReference type="Pfam" id="PF00392">
    <property type="entry name" value="GntR"/>
    <property type="match status" value="1"/>
</dbReference>